<organism evidence="1">
    <name type="scientific">Enterococcus faecium</name>
    <name type="common">Streptococcus faecium</name>
    <dbReference type="NCBI Taxonomy" id="1352"/>
    <lineage>
        <taxon>Bacteria</taxon>
        <taxon>Bacillati</taxon>
        <taxon>Bacillota</taxon>
        <taxon>Bacilli</taxon>
        <taxon>Lactobacillales</taxon>
        <taxon>Enterococcaceae</taxon>
        <taxon>Enterococcus</taxon>
    </lineage>
</organism>
<dbReference type="EMBL" id="AF130998">
    <property type="protein sequence ID" value="AAD42186.1"/>
    <property type="molecule type" value="Genomic_DNA"/>
</dbReference>
<reference evidence="1" key="1">
    <citation type="journal article" date="1999" name="J. Bacteriol.">
        <title>Characterization of the vanD glycopeptide resistance gene cluster from Enterococcus faecium BM4339.</title>
        <authorList>
            <person name="Casadewall B."/>
            <person name="Courvalin P."/>
        </authorList>
    </citation>
    <scope>NUCLEOTIDE SEQUENCE</scope>
    <source>
        <strain evidence="1">BM4339</strain>
    </source>
</reference>
<proteinExistence type="predicted"/>
<accession>Q9XCR2</accession>
<evidence type="ECO:0000313" key="1">
    <source>
        <dbReference type="EMBL" id="AAD42186.1"/>
    </source>
</evidence>
<name>Q9XCR2_ENTFC</name>
<dbReference type="GO" id="GO:0016874">
    <property type="term" value="F:ligase activity"/>
    <property type="evidence" value="ECO:0007669"/>
    <property type="project" value="UniProtKB-KW"/>
</dbReference>
<sequence>MKITLLYGGRSAEQSMKCPFFPHFQF</sequence>
<dbReference type="AlphaFoldDB" id="Q9XCR2"/>
<protein>
    <submittedName>
        <fullName evidence="1">Truncated D-alanine:D-alanine ligase</fullName>
    </submittedName>
</protein>
<keyword evidence="1" id="KW-0436">Ligase</keyword>